<gene>
    <name evidence="1" type="ORF">UFOPK2975_00339</name>
</gene>
<sequence length="144" mass="15494">MHGERLHLLRQVRTCVLIGALIAVASSCATTINLAAPTTLAQPTVTTLPTGTTIELYAQLKSTLTDLSLAITNEDRPRAKTTLATVLDIWGVLKPQIDAEGGETADQTVEDMQRIVDLASSSVQRTRPADADKALRFLDLLIQS</sequence>
<dbReference type="PROSITE" id="PS51257">
    <property type="entry name" value="PROKAR_LIPOPROTEIN"/>
    <property type="match status" value="1"/>
</dbReference>
<protein>
    <submittedName>
        <fullName evidence="1">Unannotated protein</fullName>
    </submittedName>
</protein>
<accession>A0A6J6X1D5</accession>
<proteinExistence type="predicted"/>
<name>A0A6J6X1D5_9ZZZZ</name>
<organism evidence="1">
    <name type="scientific">freshwater metagenome</name>
    <dbReference type="NCBI Taxonomy" id="449393"/>
    <lineage>
        <taxon>unclassified sequences</taxon>
        <taxon>metagenomes</taxon>
        <taxon>ecological metagenomes</taxon>
    </lineage>
</organism>
<reference evidence="1" key="1">
    <citation type="submission" date="2020-05" db="EMBL/GenBank/DDBJ databases">
        <authorList>
            <person name="Chiriac C."/>
            <person name="Salcher M."/>
            <person name="Ghai R."/>
            <person name="Kavagutti S V."/>
        </authorList>
    </citation>
    <scope>NUCLEOTIDE SEQUENCE</scope>
</reference>
<evidence type="ECO:0000313" key="1">
    <source>
        <dbReference type="EMBL" id="CAB4787937.1"/>
    </source>
</evidence>
<dbReference type="AlphaFoldDB" id="A0A6J6X1D5"/>
<dbReference type="EMBL" id="CAFAAG010000014">
    <property type="protein sequence ID" value="CAB4787937.1"/>
    <property type="molecule type" value="Genomic_DNA"/>
</dbReference>